<gene>
    <name evidence="4" type="ORF">GALL_03100</name>
</gene>
<evidence type="ECO:0000313" key="4">
    <source>
        <dbReference type="EMBL" id="OIR19429.1"/>
    </source>
</evidence>
<evidence type="ECO:0000259" key="3">
    <source>
        <dbReference type="Pfam" id="PF02230"/>
    </source>
</evidence>
<dbReference type="PANTHER" id="PTHR10655:SF17">
    <property type="entry name" value="LYSOPHOSPHOLIPASE-LIKE PROTEIN 1"/>
    <property type="match status" value="1"/>
</dbReference>
<sequence>MTEPAFEGIELFPATGPARQLFVLLHGVGATSSDLLPLAHKILAAFPDAALLLPDGTFPFDGGGIGRQWFSIRGVTDENRPERVAAAIPALRALLRQAQQRYNILPTDTALAGFSQGAIMALEFSARHDGEVGRVLAFSGRYAQLPDKAPELTTLHLLHGEDDRVIPVSHAHAGYARLTQLQGDATLDVASSVGHELHDALAARAIVRLQTCVPLRMWQRALGGNSGQA</sequence>
<comment type="similarity">
    <text evidence="1">Belongs to the AB hydrolase superfamily. AB hydrolase 2 family.</text>
</comment>
<dbReference type="EMBL" id="MLJW01000001">
    <property type="protein sequence ID" value="OIR19429.1"/>
    <property type="molecule type" value="Genomic_DNA"/>
</dbReference>
<accession>A0A1J5TSS6</accession>
<dbReference type="Gene3D" id="3.40.50.1820">
    <property type="entry name" value="alpha/beta hydrolase"/>
    <property type="match status" value="1"/>
</dbReference>
<dbReference type="PANTHER" id="PTHR10655">
    <property type="entry name" value="LYSOPHOSPHOLIPASE-RELATED"/>
    <property type="match status" value="1"/>
</dbReference>
<organism evidence="4">
    <name type="scientific">mine drainage metagenome</name>
    <dbReference type="NCBI Taxonomy" id="410659"/>
    <lineage>
        <taxon>unclassified sequences</taxon>
        <taxon>metagenomes</taxon>
        <taxon>ecological metagenomes</taxon>
    </lineage>
</organism>
<dbReference type="InterPro" id="IPR050565">
    <property type="entry name" value="LYPA1-2/EST-like"/>
</dbReference>
<dbReference type="SUPFAM" id="SSF53474">
    <property type="entry name" value="alpha/beta-Hydrolases"/>
    <property type="match status" value="1"/>
</dbReference>
<evidence type="ECO:0000256" key="1">
    <source>
        <dbReference type="ARBA" id="ARBA00006499"/>
    </source>
</evidence>
<reference evidence="4" key="1">
    <citation type="submission" date="2016-10" db="EMBL/GenBank/DDBJ databases">
        <title>Sequence of Gallionella enrichment culture.</title>
        <authorList>
            <person name="Poehlein A."/>
            <person name="Muehling M."/>
            <person name="Daniel R."/>
        </authorList>
    </citation>
    <scope>NUCLEOTIDE SEQUENCE</scope>
</reference>
<dbReference type="Pfam" id="PF02230">
    <property type="entry name" value="Abhydrolase_2"/>
    <property type="match status" value="1"/>
</dbReference>
<proteinExistence type="inferred from homology"/>
<dbReference type="NCBIfam" id="NF008525">
    <property type="entry name" value="PRK11460.1"/>
    <property type="match status" value="1"/>
</dbReference>
<dbReference type="InterPro" id="IPR003140">
    <property type="entry name" value="PLipase/COase/thioEstase"/>
</dbReference>
<dbReference type="AlphaFoldDB" id="A0A1J5TSS6"/>
<evidence type="ECO:0000256" key="2">
    <source>
        <dbReference type="ARBA" id="ARBA00022801"/>
    </source>
</evidence>
<comment type="caution">
    <text evidence="4">The sequence shown here is derived from an EMBL/GenBank/DDBJ whole genome shotgun (WGS) entry which is preliminary data.</text>
</comment>
<feature type="domain" description="Phospholipase/carboxylesterase/thioesterase" evidence="3">
    <location>
        <begin position="15"/>
        <end position="199"/>
    </location>
</feature>
<protein>
    <submittedName>
        <fullName evidence="4">Putative hydrolase</fullName>
    </submittedName>
</protein>
<dbReference type="GO" id="GO:0016787">
    <property type="term" value="F:hydrolase activity"/>
    <property type="evidence" value="ECO:0007669"/>
    <property type="project" value="UniProtKB-KW"/>
</dbReference>
<name>A0A1J5TSS6_9ZZZZ</name>
<keyword evidence="2 4" id="KW-0378">Hydrolase</keyword>
<dbReference type="InterPro" id="IPR029058">
    <property type="entry name" value="AB_hydrolase_fold"/>
</dbReference>